<keyword evidence="4" id="KW-1185">Reference proteome</keyword>
<comment type="caution">
    <text evidence="3">The sequence shown here is derived from an EMBL/GenBank/DDBJ whole genome shotgun (WGS) entry which is preliminary data.</text>
</comment>
<gene>
    <name evidence="3" type="ORF">ACFFJ8_31820</name>
</gene>
<dbReference type="Gene3D" id="3.90.550.10">
    <property type="entry name" value="Spore Coat Polysaccharide Biosynthesis Protein SpsA, Chain A"/>
    <property type="match status" value="1"/>
</dbReference>
<reference evidence="3 4" key="1">
    <citation type="submission" date="2024-09" db="EMBL/GenBank/DDBJ databases">
        <authorList>
            <person name="Sun Q."/>
            <person name="Mori K."/>
        </authorList>
    </citation>
    <scope>NUCLEOTIDE SEQUENCE [LARGE SCALE GENOMIC DNA]</scope>
    <source>
        <strain evidence="3 4">CCM 4839</strain>
    </source>
</reference>
<evidence type="ECO:0000259" key="2">
    <source>
        <dbReference type="Pfam" id="PF00535"/>
    </source>
</evidence>
<sequence length="315" mass="36331">MKVSVVIPSYNNESLVIEAIQSVYNQAPDPCYQIYEVIVVDDGSMDRTEQVIEAYRTEHRLDTLIYIKQQNGGPSAARNTGMLRATGDVIAFLDSDDLWLQDKLKHQVIEFQRNSQVGLVYGQYINRVYQKNNEYDEYPVIKRFYKGRIKKELLLLNFIGTSTVVIKREAVTRVGLFNTKIRLAEDYDYWLRIADHYEASYCESPAYIRRFYGEHNTSGGRSMKMLYSTREVISSHIRTLDLSDQREVLIAQDISEIQTYILLGDKMGALRKIANSRTSGLLKAKYALLALVPIKFIHHLKARRGVRLSGSLRRE</sequence>
<protein>
    <submittedName>
        <fullName evidence="3">Glycosyltransferase family 2 protein</fullName>
    </submittedName>
</protein>
<evidence type="ECO:0000313" key="3">
    <source>
        <dbReference type="EMBL" id="MFC0395946.1"/>
    </source>
</evidence>
<dbReference type="CDD" id="cd00761">
    <property type="entry name" value="Glyco_tranf_GTA_type"/>
    <property type="match status" value="1"/>
</dbReference>
<dbReference type="PANTHER" id="PTHR22916">
    <property type="entry name" value="GLYCOSYLTRANSFERASE"/>
    <property type="match status" value="1"/>
</dbReference>
<feature type="domain" description="Glycosyltransferase 2-like" evidence="2">
    <location>
        <begin position="4"/>
        <end position="171"/>
    </location>
</feature>
<dbReference type="RefSeq" id="WP_204817441.1">
    <property type="nucleotide sequence ID" value="NZ_JANHOF010000002.1"/>
</dbReference>
<accession>A0ABV6JJ55</accession>
<dbReference type="Pfam" id="PF00535">
    <property type="entry name" value="Glycos_transf_2"/>
    <property type="match status" value="1"/>
</dbReference>
<dbReference type="InterPro" id="IPR001173">
    <property type="entry name" value="Glyco_trans_2-like"/>
</dbReference>
<dbReference type="PANTHER" id="PTHR22916:SF3">
    <property type="entry name" value="UDP-GLCNAC:BETAGAL BETA-1,3-N-ACETYLGLUCOSAMINYLTRANSFERASE-LIKE PROTEIN 1"/>
    <property type="match status" value="1"/>
</dbReference>
<dbReference type="InterPro" id="IPR029044">
    <property type="entry name" value="Nucleotide-diphossugar_trans"/>
</dbReference>
<dbReference type="SUPFAM" id="SSF53448">
    <property type="entry name" value="Nucleotide-diphospho-sugar transferases"/>
    <property type="match status" value="1"/>
</dbReference>
<dbReference type="EMBL" id="JBHLVF010000047">
    <property type="protein sequence ID" value="MFC0395946.1"/>
    <property type="molecule type" value="Genomic_DNA"/>
</dbReference>
<evidence type="ECO:0000256" key="1">
    <source>
        <dbReference type="ARBA" id="ARBA00006739"/>
    </source>
</evidence>
<organism evidence="3 4">
    <name type="scientific">Paenibacillus mendelii</name>
    <dbReference type="NCBI Taxonomy" id="206163"/>
    <lineage>
        <taxon>Bacteria</taxon>
        <taxon>Bacillati</taxon>
        <taxon>Bacillota</taxon>
        <taxon>Bacilli</taxon>
        <taxon>Bacillales</taxon>
        <taxon>Paenibacillaceae</taxon>
        <taxon>Paenibacillus</taxon>
    </lineage>
</organism>
<proteinExistence type="inferred from homology"/>
<evidence type="ECO:0000313" key="4">
    <source>
        <dbReference type="Proteomes" id="UP001589818"/>
    </source>
</evidence>
<name>A0ABV6JJ55_9BACL</name>
<dbReference type="Proteomes" id="UP001589818">
    <property type="component" value="Unassembled WGS sequence"/>
</dbReference>
<comment type="similarity">
    <text evidence="1">Belongs to the glycosyltransferase 2 family.</text>
</comment>